<evidence type="ECO:0000313" key="3">
    <source>
        <dbReference type="Proteomes" id="UP000236291"/>
    </source>
</evidence>
<evidence type="ECO:0000256" key="1">
    <source>
        <dbReference type="SAM" id="MobiDB-lite"/>
    </source>
</evidence>
<feature type="compositionally biased region" description="Acidic residues" evidence="1">
    <location>
        <begin position="13"/>
        <end position="24"/>
    </location>
</feature>
<feature type="compositionally biased region" description="Basic and acidic residues" evidence="1">
    <location>
        <begin position="26"/>
        <end position="46"/>
    </location>
</feature>
<gene>
    <name evidence="2" type="ORF">L195_g062746</name>
</gene>
<organism evidence="2 3">
    <name type="scientific">Trifolium pratense</name>
    <name type="common">Red clover</name>
    <dbReference type="NCBI Taxonomy" id="57577"/>
    <lineage>
        <taxon>Eukaryota</taxon>
        <taxon>Viridiplantae</taxon>
        <taxon>Streptophyta</taxon>
        <taxon>Embryophyta</taxon>
        <taxon>Tracheophyta</taxon>
        <taxon>Spermatophyta</taxon>
        <taxon>Magnoliopsida</taxon>
        <taxon>eudicotyledons</taxon>
        <taxon>Gunneridae</taxon>
        <taxon>Pentapetalae</taxon>
        <taxon>rosids</taxon>
        <taxon>fabids</taxon>
        <taxon>Fabales</taxon>
        <taxon>Fabaceae</taxon>
        <taxon>Papilionoideae</taxon>
        <taxon>50 kb inversion clade</taxon>
        <taxon>NPAAA clade</taxon>
        <taxon>Hologalegina</taxon>
        <taxon>IRL clade</taxon>
        <taxon>Trifolieae</taxon>
        <taxon>Trifolium</taxon>
    </lineage>
</organism>
<protein>
    <submittedName>
        <fullName evidence="2">Uncharacterized protein</fullName>
    </submittedName>
</protein>
<accession>A0A2K3KHH3</accession>
<feature type="compositionally biased region" description="Polar residues" evidence="1">
    <location>
        <begin position="48"/>
        <end position="58"/>
    </location>
</feature>
<feature type="non-terminal residue" evidence="2">
    <location>
        <position position="82"/>
    </location>
</feature>
<dbReference type="AlphaFoldDB" id="A0A2K3KHH3"/>
<proteinExistence type="predicted"/>
<feature type="compositionally biased region" description="Polar residues" evidence="1">
    <location>
        <begin position="66"/>
        <end position="76"/>
    </location>
</feature>
<reference evidence="2 3" key="1">
    <citation type="journal article" date="2014" name="Am. J. Bot.">
        <title>Genome assembly and annotation for red clover (Trifolium pratense; Fabaceae).</title>
        <authorList>
            <person name="Istvanek J."/>
            <person name="Jaros M."/>
            <person name="Krenek A."/>
            <person name="Repkova J."/>
        </authorList>
    </citation>
    <scope>NUCLEOTIDE SEQUENCE [LARGE SCALE GENOMIC DNA]</scope>
    <source>
        <strain evidence="3">cv. Tatra</strain>
        <tissue evidence="2">Young leaves</tissue>
    </source>
</reference>
<reference evidence="2 3" key="2">
    <citation type="journal article" date="2017" name="Front. Plant Sci.">
        <title>Gene Classification and Mining of Molecular Markers Useful in Red Clover (Trifolium pratense) Breeding.</title>
        <authorList>
            <person name="Istvanek J."/>
            <person name="Dluhosova J."/>
            <person name="Dluhos P."/>
            <person name="Patkova L."/>
            <person name="Nedelnik J."/>
            <person name="Repkova J."/>
        </authorList>
    </citation>
    <scope>NUCLEOTIDE SEQUENCE [LARGE SCALE GENOMIC DNA]</scope>
    <source>
        <strain evidence="3">cv. Tatra</strain>
        <tissue evidence="2">Young leaves</tissue>
    </source>
</reference>
<name>A0A2K3KHH3_TRIPR</name>
<sequence length="82" mass="9187">NVAGPSRAKFWSDDEDDNIPENDIPENPKADDRSKKTRDNMMHDEASDTNTVVNSQSENFDDAPTKENTGAYNNKINLEDDA</sequence>
<feature type="non-terminal residue" evidence="2">
    <location>
        <position position="1"/>
    </location>
</feature>
<evidence type="ECO:0000313" key="2">
    <source>
        <dbReference type="EMBL" id="PNX65735.1"/>
    </source>
</evidence>
<dbReference type="EMBL" id="ASHM01184023">
    <property type="protein sequence ID" value="PNX65735.1"/>
    <property type="molecule type" value="Genomic_DNA"/>
</dbReference>
<comment type="caution">
    <text evidence="2">The sequence shown here is derived from an EMBL/GenBank/DDBJ whole genome shotgun (WGS) entry which is preliminary data.</text>
</comment>
<feature type="region of interest" description="Disordered" evidence="1">
    <location>
        <begin position="1"/>
        <end position="82"/>
    </location>
</feature>
<dbReference type="Proteomes" id="UP000236291">
    <property type="component" value="Unassembled WGS sequence"/>
</dbReference>